<feature type="region of interest" description="Disordered" evidence="1">
    <location>
        <begin position="370"/>
        <end position="394"/>
    </location>
</feature>
<feature type="compositionally biased region" description="Low complexity" evidence="1">
    <location>
        <begin position="52"/>
        <end position="77"/>
    </location>
</feature>
<feature type="region of interest" description="Disordered" evidence="1">
    <location>
        <begin position="301"/>
        <end position="340"/>
    </location>
</feature>
<feature type="region of interest" description="Disordered" evidence="1">
    <location>
        <begin position="1"/>
        <end position="138"/>
    </location>
</feature>
<reference evidence="3" key="1">
    <citation type="submission" date="2020-11" db="EMBL/GenBank/DDBJ databases">
        <authorList>
            <consortium name="DOE Joint Genome Institute"/>
            <person name="Ahrendt S."/>
            <person name="Riley R."/>
            <person name="Andreopoulos W."/>
            <person name="Labutti K."/>
            <person name="Pangilinan J."/>
            <person name="Ruiz-Duenas F.J."/>
            <person name="Barrasa J.M."/>
            <person name="Sanchez-Garcia M."/>
            <person name="Camarero S."/>
            <person name="Miyauchi S."/>
            <person name="Serrano A."/>
            <person name="Linde D."/>
            <person name="Babiker R."/>
            <person name="Drula E."/>
            <person name="Ayuso-Fernandez I."/>
            <person name="Pacheco R."/>
            <person name="Padilla G."/>
            <person name="Ferreira P."/>
            <person name="Barriuso J."/>
            <person name="Kellner H."/>
            <person name="Castanera R."/>
            <person name="Alfaro M."/>
            <person name="Ramirez L."/>
            <person name="Pisabarro A.G."/>
            <person name="Kuo A."/>
            <person name="Tritt A."/>
            <person name="Lipzen A."/>
            <person name="He G."/>
            <person name="Yan M."/>
            <person name="Ng V."/>
            <person name="Cullen D."/>
            <person name="Martin F."/>
            <person name="Rosso M.-N."/>
            <person name="Henrissat B."/>
            <person name="Hibbett D."/>
            <person name="Martinez A.T."/>
            <person name="Grigoriev I.V."/>
        </authorList>
    </citation>
    <scope>NUCLEOTIDE SEQUENCE</scope>
    <source>
        <strain evidence="3">CBS 247.69</strain>
    </source>
</reference>
<comment type="caution">
    <text evidence="3">The sequence shown here is derived from an EMBL/GenBank/DDBJ whole genome shotgun (WGS) entry which is preliminary data.</text>
</comment>
<feature type="compositionally biased region" description="Low complexity" evidence="1">
    <location>
        <begin position="88"/>
        <end position="138"/>
    </location>
</feature>
<keyword evidence="2" id="KW-1133">Transmembrane helix</keyword>
<accession>A0A9P5YA67</accession>
<feature type="region of interest" description="Disordered" evidence="1">
    <location>
        <begin position="241"/>
        <end position="261"/>
    </location>
</feature>
<gene>
    <name evidence="3" type="ORF">BDZ94DRAFT_1306889</name>
</gene>
<organism evidence="3 4">
    <name type="scientific">Collybia nuda</name>
    <dbReference type="NCBI Taxonomy" id="64659"/>
    <lineage>
        <taxon>Eukaryota</taxon>
        <taxon>Fungi</taxon>
        <taxon>Dikarya</taxon>
        <taxon>Basidiomycota</taxon>
        <taxon>Agaricomycotina</taxon>
        <taxon>Agaricomycetes</taxon>
        <taxon>Agaricomycetidae</taxon>
        <taxon>Agaricales</taxon>
        <taxon>Tricholomatineae</taxon>
        <taxon>Clitocybaceae</taxon>
        <taxon>Collybia</taxon>
    </lineage>
</organism>
<feature type="compositionally biased region" description="Low complexity" evidence="1">
    <location>
        <begin position="375"/>
        <end position="390"/>
    </location>
</feature>
<protein>
    <submittedName>
        <fullName evidence="3">Uncharacterized protein</fullName>
    </submittedName>
</protein>
<feature type="transmembrane region" description="Helical" evidence="2">
    <location>
        <begin position="192"/>
        <end position="214"/>
    </location>
</feature>
<keyword evidence="4" id="KW-1185">Reference proteome</keyword>
<proteinExistence type="predicted"/>
<evidence type="ECO:0000313" key="4">
    <source>
        <dbReference type="Proteomes" id="UP000807353"/>
    </source>
</evidence>
<evidence type="ECO:0000256" key="1">
    <source>
        <dbReference type="SAM" id="MobiDB-lite"/>
    </source>
</evidence>
<dbReference type="AlphaFoldDB" id="A0A9P5YA67"/>
<feature type="compositionally biased region" description="Pro residues" evidence="1">
    <location>
        <begin position="78"/>
        <end position="87"/>
    </location>
</feature>
<evidence type="ECO:0000256" key="2">
    <source>
        <dbReference type="SAM" id="Phobius"/>
    </source>
</evidence>
<sequence>MTMNNRATAHRMLKARQNPSADGNNLGDDPAAPDGGPDKPNEGGSKPEPTVSTPLPTPTISKPSPSPSPTTTSSTRSPTPPPPPPTTKPTTTNEPGPTSPTTTATSASQSSSASSSSSESSSSSISVSRSSSSATTSTGATLIPAANTAVVQPQGTTFVAPTISPTDNLGTTIESPTSTDLAASGGVKVGTVVGSVVGVLGALAVIGIIVAFFLRRWRRRRGGDEDFDPTQFVRSPTMLESEFRDSPTGTPYRASTFDPNPPSMAQRGHTNMASISSGAGMAGHGAYATASAIHQRPQYTYGNNEYDAGHARDDEGSDIAHGAYSSEPKPQNTYNPEAYGSYAYTTEGNHAVQQQAYHPYQAQHQQHYPEYRNTGPAPALVAGAPAVPAGRTSRQSVAINDEDVYGGI</sequence>
<dbReference type="Proteomes" id="UP000807353">
    <property type="component" value="Unassembled WGS sequence"/>
</dbReference>
<evidence type="ECO:0000313" key="3">
    <source>
        <dbReference type="EMBL" id="KAF9465529.1"/>
    </source>
</evidence>
<keyword evidence="2" id="KW-0812">Transmembrane</keyword>
<keyword evidence="2" id="KW-0472">Membrane</keyword>
<dbReference type="OrthoDB" id="3263296at2759"/>
<name>A0A9P5YA67_9AGAR</name>
<dbReference type="EMBL" id="MU150246">
    <property type="protein sequence ID" value="KAF9465529.1"/>
    <property type="molecule type" value="Genomic_DNA"/>
</dbReference>